<gene>
    <name evidence="1" type="ORF">H8B21_14530</name>
</gene>
<dbReference type="RefSeq" id="WP_190314477.1">
    <property type="nucleotide sequence ID" value="NZ_JACNYL010000003.1"/>
</dbReference>
<dbReference type="EMBL" id="JACNYL010000003">
    <property type="protein sequence ID" value="MBD1422789.1"/>
    <property type="molecule type" value="Genomic_DNA"/>
</dbReference>
<comment type="caution">
    <text evidence="1">The sequence shown here is derived from an EMBL/GenBank/DDBJ whole genome shotgun (WGS) entry which is preliminary data.</text>
</comment>
<accession>A0ABR7XUT1</accession>
<organism evidence="1 2">
    <name type="scientific">Sphingobacterium chuzhouense</name>
    <dbReference type="NCBI Taxonomy" id="1742264"/>
    <lineage>
        <taxon>Bacteria</taxon>
        <taxon>Pseudomonadati</taxon>
        <taxon>Bacteroidota</taxon>
        <taxon>Sphingobacteriia</taxon>
        <taxon>Sphingobacteriales</taxon>
        <taxon>Sphingobacteriaceae</taxon>
        <taxon>Sphingobacterium</taxon>
    </lineage>
</organism>
<reference evidence="1 2" key="1">
    <citation type="submission" date="2020-08" db="EMBL/GenBank/DDBJ databases">
        <title>Sphingobacterium sp. DN00404 isolated from aquaculture water.</title>
        <authorList>
            <person name="Zhang M."/>
        </authorList>
    </citation>
    <scope>NUCLEOTIDE SEQUENCE [LARGE SCALE GENOMIC DNA]</scope>
    <source>
        <strain evidence="1 2">KCTC 42746</strain>
    </source>
</reference>
<proteinExistence type="predicted"/>
<keyword evidence="2" id="KW-1185">Reference proteome</keyword>
<evidence type="ECO:0000313" key="2">
    <source>
        <dbReference type="Proteomes" id="UP000651112"/>
    </source>
</evidence>
<protein>
    <submittedName>
        <fullName evidence="1">Uncharacterized protein</fullName>
    </submittedName>
</protein>
<evidence type="ECO:0000313" key="1">
    <source>
        <dbReference type="EMBL" id="MBD1422789.1"/>
    </source>
</evidence>
<name>A0ABR7XUT1_9SPHI</name>
<sequence length="96" mass="10816">MVGKKCLEEKTRNAVQQTTRTYSILQKHTRILSAHKASDRSKTGNSLPDNDYYHIETVSFCAVVNYFHAEAIYCNAETRLLEAEVGGCGYILVTSR</sequence>
<dbReference type="Proteomes" id="UP000651112">
    <property type="component" value="Unassembled WGS sequence"/>
</dbReference>